<evidence type="ECO:0000259" key="2">
    <source>
        <dbReference type="Pfam" id="PF00266"/>
    </source>
</evidence>
<dbReference type="InterPro" id="IPR000192">
    <property type="entry name" value="Aminotrans_V_dom"/>
</dbReference>
<dbReference type="AlphaFoldDB" id="A0A7S0NMW0"/>
<dbReference type="Pfam" id="PF00266">
    <property type="entry name" value="Aminotran_5"/>
    <property type="match status" value="1"/>
</dbReference>
<organism evidence="3">
    <name type="scientific">Micromonas pusilla</name>
    <name type="common">Picoplanktonic green alga</name>
    <name type="synonym">Chromulina pusilla</name>
    <dbReference type="NCBI Taxonomy" id="38833"/>
    <lineage>
        <taxon>Eukaryota</taxon>
        <taxon>Viridiplantae</taxon>
        <taxon>Chlorophyta</taxon>
        <taxon>Mamiellophyceae</taxon>
        <taxon>Mamiellales</taxon>
        <taxon>Mamiellaceae</taxon>
        <taxon>Micromonas</taxon>
    </lineage>
</organism>
<accession>A0A7S0NMW0</accession>
<reference evidence="3" key="1">
    <citation type="submission" date="2021-01" db="EMBL/GenBank/DDBJ databases">
        <authorList>
            <person name="Corre E."/>
            <person name="Pelletier E."/>
            <person name="Niang G."/>
            <person name="Scheremetjew M."/>
            <person name="Finn R."/>
            <person name="Kale V."/>
            <person name="Holt S."/>
            <person name="Cochrane G."/>
            <person name="Meng A."/>
            <person name="Brown T."/>
            <person name="Cohen L."/>
        </authorList>
    </citation>
    <scope>NUCLEOTIDE SEQUENCE</scope>
    <source>
        <strain evidence="3">CCMP1723</strain>
    </source>
</reference>
<dbReference type="SUPFAM" id="SSF53383">
    <property type="entry name" value="PLP-dependent transferases"/>
    <property type="match status" value="1"/>
</dbReference>
<evidence type="ECO:0000313" key="3">
    <source>
        <dbReference type="EMBL" id="CAD8522405.1"/>
    </source>
</evidence>
<dbReference type="InterPro" id="IPR015421">
    <property type="entry name" value="PyrdxlP-dep_Trfase_major"/>
</dbReference>
<sequence>MYQIECESCPHEWMLGSAATRIQKSRAKLAEYIKASKEDVVLIENCTAATASVIRAVGLRAGDTAIHLSTAYGMVKNCLSYCAAATGANVVEVKVEFSRRMAPVSRNGHPLDLVLAKTIDEAISKGSRVALVTFDYISSCPGVIMPVHTLAKVCKSRGVPCFIDGAHVLGQLKLNCFALEASGVTFFMSDAHKWLFSPKGSAILWVSRSAQTDVYPSVIGAVCSNSPATSFHPDAIRGLSDFELRFQYTGTRDYTPMIAVSDALSFRKRIGENVILGYNHGLALWAQEWLSTTWRTEILVPPECTAAMAHVRMPIQWSGAAVLLNRMLKDKYAMHVMCFALPARDHLGEAVQTHWVRPCVQLFISRNDVLAFGLAVQELAPRCDSVAKYFAKWQASSRARKQLRATCMAPVMAHKITLGFCVAPTEPVLQQENSAHELADESHVQHMSAESSDVAAVAKYSAGNLGSGPSCSVGVGFTRNSSTSAPRRVEHKDALFKPRSISNEKGVGDVRQSPNSVIDFMGTACTSLLGASV</sequence>
<feature type="domain" description="Aminotransferase class V" evidence="2">
    <location>
        <begin position="18"/>
        <end position="308"/>
    </location>
</feature>
<evidence type="ECO:0000256" key="1">
    <source>
        <dbReference type="ARBA" id="ARBA00022898"/>
    </source>
</evidence>
<dbReference type="PANTHER" id="PTHR43092">
    <property type="entry name" value="L-CYSTEINE DESULFHYDRASE"/>
    <property type="match status" value="1"/>
</dbReference>
<name>A0A7S0NMW0_MICPS</name>
<keyword evidence="1" id="KW-0663">Pyridoxal phosphate</keyword>
<dbReference type="Gene3D" id="3.40.640.10">
    <property type="entry name" value="Type I PLP-dependent aspartate aminotransferase-like (Major domain)"/>
    <property type="match status" value="1"/>
</dbReference>
<dbReference type="PANTHER" id="PTHR43092:SF2">
    <property type="entry name" value="HERCYNYLCYSTEINE SULFOXIDE LYASE"/>
    <property type="match status" value="1"/>
</dbReference>
<gene>
    <name evidence="3" type="ORF">MCOM1403_LOCUS9576</name>
</gene>
<proteinExistence type="predicted"/>
<dbReference type="EMBL" id="HBEQ01011905">
    <property type="protein sequence ID" value="CAD8522405.1"/>
    <property type="molecule type" value="Transcribed_RNA"/>
</dbReference>
<dbReference type="InterPro" id="IPR015424">
    <property type="entry name" value="PyrdxlP-dep_Trfase"/>
</dbReference>
<protein>
    <recommendedName>
        <fullName evidence="2">Aminotransferase class V domain-containing protein</fullName>
    </recommendedName>
</protein>